<evidence type="ECO:0000256" key="1">
    <source>
        <dbReference type="ARBA" id="ARBA00001974"/>
    </source>
</evidence>
<dbReference type="EMBL" id="JAQGDS010000011">
    <property type="protein sequence ID" value="KAJ6257250.1"/>
    <property type="molecule type" value="Genomic_DNA"/>
</dbReference>
<evidence type="ECO:0000259" key="8">
    <source>
        <dbReference type="Pfam" id="PF02771"/>
    </source>
</evidence>
<evidence type="ECO:0008006" key="11">
    <source>
        <dbReference type="Google" id="ProtNLM"/>
    </source>
</evidence>
<evidence type="ECO:0000256" key="4">
    <source>
        <dbReference type="ARBA" id="ARBA00022827"/>
    </source>
</evidence>
<dbReference type="InterPro" id="IPR009100">
    <property type="entry name" value="AcylCoA_DH/oxidase_NM_dom_sf"/>
</dbReference>
<proteinExistence type="inferred from homology"/>
<accession>A0AAD6ITB3</accession>
<dbReference type="InterPro" id="IPR036250">
    <property type="entry name" value="AcylCo_DH-like_C"/>
</dbReference>
<feature type="domain" description="Acyl-CoA dehydrogenase/oxidase C-terminal" evidence="6">
    <location>
        <begin position="837"/>
        <end position="993"/>
    </location>
</feature>
<reference evidence="9" key="1">
    <citation type="submission" date="2023-01" db="EMBL/GenBank/DDBJ databases">
        <title>The chitinases involved in constricting ring structure development in the nematode-trapping fungus Drechslerella dactyloides.</title>
        <authorList>
            <person name="Wang R."/>
            <person name="Zhang L."/>
            <person name="Tang P."/>
            <person name="Li S."/>
            <person name="Liang L."/>
        </authorList>
    </citation>
    <scope>NUCLEOTIDE SEQUENCE</scope>
    <source>
        <strain evidence="9">YMF1.00031</strain>
    </source>
</reference>
<dbReference type="GO" id="GO:0050660">
    <property type="term" value="F:flavin adenine dinucleotide binding"/>
    <property type="evidence" value="ECO:0007669"/>
    <property type="project" value="InterPro"/>
</dbReference>
<dbReference type="InterPro" id="IPR037069">
    <property type="entry name" value="AcylCoA_DH/ox_N_sf"/>
</dbReference>
<dbReference type="SUPFAM" id="SSF56645">
    <property type="entry name" value="Acyl-CoA dehydrogenase NM domain-like"/>
    <property type="match status" value="1"/>
</dbReference>
<dbReference type="Pfam" id="PF02770">
    <property type="entry name" value="Acyl-CoA_dh_M"/>
    <property type="match status" value="1"/>
</dbReference>
<evidence type="ECO:0000256" key="3">
    <source>
        <dbReference type="ARBA" id="ARBA00022630"/>
    </source>
</evidence>
<evidence type="ECO:0000256" key="2">
    <source>
        <dbReference type="ARBA" id="ARBA00009347"/>
    </source>
</evidence>
<feature type="domain" description="Acyl-CoA oxidase/dehydrogenase middle" evidence="7">
    <location>
        <begin position="723"/>
        <end position="808"/>
    </location>
</feature>
<keyword evidence="4" id="KW-0274">FAD</keyword>
<dbReference type="AlphaFoldDB" id="A0AAD6ITB3"/>
<feature type="domain" description="Acyl-CoA dehydrogenase/oxidase N-terminal" evidence="8">
    <location>
        <begin position="592"/>
        <end position="718"/>
    </location>
</feature>
<dbReference type="GO" id="GO:0005737">
    <property type="term" value="C:cytoplasm"/>
    <property type="evidence" value="ECO:0007669"/>
    <property type="project" value="TreeGrafter"/>
</dbReference>
<comment type="caution">
    <text evidence="9">The sequence shown here is derived from an EMBL/GenBank/DDBJ whole genome shotgun (WGS) entry which is preliminary data.</text>
</comment>
<name>A0AAD6ITB3_DREDA</name>
<comment type="similarity">
    <text evidence="2">Belongs to the acyl-CoA dehydrogenase family.</text>
</comment>
<dbReference type="Pfam" id="PF02771">
    <property type="entry name" value="Acyl-CoA_dh_N"/>
    <property type="match status" value="1"/>
</dbReference>
<dbReference type="SUPFAM" id="SSF47203">
    <property type="entry name" value="Acyl-CoA dehydrogenase C-terminal domain-like"/>
    <property type="match status" value="1"/>
</dbReference>
<dbReference type="Gene3D" id="1.10.540.10">
    <property type="entry name" value="Acyl-CoA dehydrogenase/oxidase, N-terminal domain"/>
    <property type="match status" value="1"/>
</dbReference>
<organism evidence="9 10">
    <name type="scientific">Drechslerella dactyloides</name>
    <name type="common">Nematode-trapping fungus</name>
    <name type="synonym">Arthrobotrys dactyloides</name>
    <dbReference type="NCBI Taxonomy" id="74499"/>
    <lineage>
        <taxon>Eukaryota</taxon>
        <taxon>Fungi</taxon>
        <taxon>Dikarya</taxon>
        <taxon>Ascomycota</taxon>
        <taxon>Pezizomycotina</taxon>
        <taxon>Orbiliomycetes</taxon>
        <taxon>Orbiliales</taxon>
        <taxon>Orbiliaceae</taxon>
        <taxon>Drechslerella</taxon>
    </lineage>
</organism>
<evidence type="ECO:0000259" key="6">
    <source>
        <dbReference type="Pfam" id="PF00441"/>
    </source>
</evidence>
<protein>
    <recommendedName>
        <fullName evidence="11">Acyl-CoA dehydrogenase</fullName>
    </recommendedName>
</protein>
<sequence length="1013" mass="112713">MACKMASLDELPIDTKIELLGFMRSRGDLESLCTASRMFYGIKHTKFWGSIERSVIEIEAMTGLTAELHGLWKTRKLKSEHTSQQLDAMTGLQDLPNYDSPVVSREKLDELVELRQTIRWFAVRFLKHYFAQRPAPLAKSEPNPSATELARVEDAFCLVWLWMEACYDFRSREYSTIGCFIRDWALQGPYPQALNNFATLYSVHRYLVTELALLCDEYASTIPREHIQLLSVFRGCMAQYISDRLPNLMLIELGLDGVRKLLNDNHGEKQKTVARCFRFAHLPQPRHWAVLDLWAFSGISYFVYFKKTSWLSLAFGTLKYHSVSESFQGVAIQHVLLEPQYLPPGFDPTVAFWDEGRQQRWGYRHPQGVYMVSLSAMLQRTFTRVRQTCRSCCPEWFCEDRSVWDIMSQQSLTLAGVAQLLGLPYCQIIVNISGHATKLSMFVIFNLTDMSRYQDAHRHAITATSITTSDPDVMMVSVQLKKANSKPRWTPHSAVRPAPAPKRTCERATFTLRRFVAPPNSAVGQLGQASIPRSAFAGGSAGHMSNAQNPTTATSLEEIPRKMASSALKKPTIPFSEPPYLAGLPSPYYNASHHAWQKHCRSFISAQFADCLAWEDAGEVPDDLYKNFAEGNMLIPALPAPLPVKQLKAAGIHELPGGLKVEDFDAFHNVVYGDEMVRIGLNGPSAAITTGVAFGIPPLYKFGSEYLQRTYLPALFRGTIRVCIAITEPSAGSDVANISTTATRSACGKFYIVTGQKKWITNGIWADYATMAVRTGPPDSGAAGLSLLWVPLKENDRPGGGVTRRRIKISGGSTSGTTFIDLDEVRVPVENLIGEEGMGMKYIMTNFNHERLTISLGATRTARVVLAAAVEYVLKRSAFGKPLIEQAVVRHRLAKCGVQLESQWAWVEQIAYQNGHLDKKVADIELGGLTAMCKANSGMVLNECAQCAVLLFGGNGLTRTGQGEVVEKVYREVNNVRVPGGSEDVLLDLGVRQLVKIFQAKTAMLEMSRGAKI</sequence>
<dbReference type="InterPro" id="IPR006091">
    <property type="entry name" value="Acyl-CoA_Oxase/DH_mid-dom"/>
</dbReference>
<dbReference type="PANTHER" id="PTHR48083">
    <property type="entry name" value="MEDIUM-CHAIN SPECIFIC ACYL-COA DEHYDROGENASE, MITOCHONDRIAL-RELATED"/>
    <property type="match status" value="1"/>
</dbReference>
<keyword evidence="3" id="KW-0285">Flavoprotein</keyword>
<evidence type="ECO:0000313" key="9">
    <source>
        <dbReference type="EMBL" id="KAJ6257250.1"/>
    </source>
</evidence>
<dbReference type="Proteomes" id="UP001221413">
    <property type="component" value="Unassembled WGS sequence"/>
</dbReference>
<keyword evidence="5" id="KW-0560">Oxidoreductase</keyword>
<dbReference type="GO" id="GO:0033539">
    <property type="term" value="P:fatty acid beta-oxidation using acyl-CoA dehydrogenase"/>
    <property type="evidence" value="ECO:0007669"/>
    <property type="project" value="TreeGrafter"/>
</dbReference>
<dbReference type="PANTHER" id="PTHR48083:SF15">
    <property type="entry name" value="ACYL-COA DEHYDROGENASE APDG"/>
    <property type="match status" value="1"/>
</dbReference>
<keyword evidence="10" id="KW-1185">Reference proteome</keyword>
<evidence type="ECO:0000313" key="10">
    <source>
        <dbReference type="Proteomes" id="UP001221413"/>
    </source>
</evidence>
<dbReference type="Gene3D" id="1.20.140.10">
    <property type="entry name" value="Butyryl-CoA Dehydrogenase, subunit A, domain 3"/>
    <property type="match status" value="1"/>
</dbReference>
<dbReference type="GO" id="GO:0003995">
    <property type="term" value="F:acyl-CoA dehydrogenase activity"/>
    <property type="evidence" value="ECO:0007669"/>
    <property type="project" value="TreeGrafter"/>
</dbReference>
<dbReference type="InterPro" id="IPR013786">
    <property type="entry name" value="AcylCoA_DH/ox_N"/>
</dbReference>
<dbReference type="InterPro" id="IPR009075">
    <property type="entry name" value="AcylCo_DH/oxidase_C"/>
</dbReference>
<dbReference type="InterPro" id="IPR046373">
    <property type="entry name" value="Acyl-CoA_Oxase/DH_mid-dom_sf"/>
</dbReference>
<comment type="cofactor">
    <cofactor evidence="1">
        <name>FAD</name>
        <dbReference type="ChEBI" id="CHEBI:57692"/>
    </cofactor>
</comment>
<dbReference type="InterPro" id="IPR050741">
    <property type="entry name" value="Acyl-CoA_dehydrogenase"/>
</dbReference>
<dbReference type="Pfam" id="PF00441">
    <property type="entry name" value="Acyl-CoA_dh_1"/>
    <property type="match status" value="1"/>
</dbReference>
<evidence type="ECO:0000259" key="7">
    <source>
        <dbReference type="Pfam" id="PF02770"/>
    </source>
</evidence>
<dbReference type="Gene3D" id="2.40.110.10">
    <property type="entry name" value="Butyryl-CoA Dehydrogenase, subunit A, domain 2"/>
    <property type="match status" value="1"/>
</dbReference>
<evidence type="ECO:0000256" key="5">
    <source>
        <dbReference type="ARBA" id="ARBA00023002"/>
    </source>
</evidence>
<gene>
    <name evidence="9" type="ORF">Dda_8139</name>
</gene>